<feature type="compositionally biased region" description="Basic and acidic residues" evidence="1">
    <location>
        <begin position="141"/>
        <end position="153"/>
    </location>
</feature>
<dbReference type="EMBL" id="JAGTJQ010000007">
    <property type="protein sequence ID" value="KAH7027448.1"/>
    <property type="molecule type" value="Genomic_DNA"/>
</dbReference>
<comment type="caution">
    <text evidence="3">The sequence shown here is derived from an EMBL/GenBank/DDBJ whole genome shotgun (WGS) entry which is preliminary data.</text>
</comment>
<keyword evidence="4" id="KW-1185">Reference proteome</keyword>
<sequence>MSRSSSGLSSPGEISYDYGLPDQIFFEGGKRRISITSRYGPEDDDAEPSLTKSKWARHVVYPEVFVENIPPFYILREDSSSPAPLSANSRGLHSGSQQGHDAQQQESYFSAVYQAEYDNTTRPARKDRRSKQASTLPACSPKDRFDDGDDHMSDAAAADSVERHVAENHKRNRHSKHERILKSLIRPKARSADFEIDDEAIQGIFYAANEFFFCGRLKGRVTWEWSDKCHSRFQTNIIGTTALRKASNIGGYETLIILSSHFLRDKNYSRRLLISTFLHELVHSYLFICCGFKARASGGHTDGFMRIASLIDNWAGPETLHLKNIEADLDDFLADAATYLHEQPLRTSYCSGHTSETPPSRVNAAPEWLPADFLHSYDSRSASPDTTVMESREQRHRTNVSVDAEPTFIILPTKRPEPIWHYEGPIDYRHNRLA</sequence>
<dbReference type="Proteomes" id="UP000756346">
    <property type="component" value="Unassembled WGS sequence"/>
</dbReference>
<dbReference type="InterPro" id="IPR006640">
    <property type="entry name" value="SprT-like_domain"/>
</dbReference>
<proteinExistence type="predicted"/>
<accession>A0A9P8Y0B1</accession>
<dbReference type="OrthoDB" id="5236983at2759"/>
<dbReference type="Pfam" id="PF10263">
    <property type="entry name" value="SprT-like"/>
    <property type="match status" value="1"/>
</dbReference>
<dbReference type="GeneID" id="70188551"/>
<dbReference type="GO" id="GO:0006950">
    <property type="term" value="P:response to stress"/>
    <property type="evidence" value="ECO:0007669"/>
    <property type="project" value="UniProtKB-ARBA"/>
</dbReference>
<evidence type="ECO:0000256" key="1">
    <source>
        <dbReference type="SAM" id="MobiDB-lite"/>
    </source>
</evidence>
<dbReference type="RefSeq" id="XP_046010247.1">
    <property type="nucleotide sequence ID" value="XM_046159005.1"/>
</dbReference>
<feature type="domain" description="SprT-like" evidence="2">
    <location>
        <begin position="203"/>
        <end position="315"/>
    </location>
</feature>
<name>A0A9P8Y0B1_9PEZI</name>
<evidence type="ECO:0000313" key="3">
    <source>
        <dbReference type="EMBL" id="KAH7027448.1"/>
    </source>
</evidence>
<evidence type="ECO:0000313" key="4">
    <source>
        <dbReference type="Proteomes" id="UP000756346"/>
    </source>
</evidence>
<evidence type="ECO:0000259" key="2">
    <source>
        <dbReference type="Pfam" id="PF10263"/>
    </source>
</evidence>
<feature type="region of interest" description="Disordered" evidence="1">
    <location>
        <begin position="80"/>
        <end position="104"/>
    </location>
</feature>
<organism evidence="3 4">
    <name type="scientific">Microdochium trichocladiopsis</name>
    <dbReference type="NCBI Taxonomy" id="1682393"/>
    <lineage>
        <taxon>Eukaryota</taxon>
        <taxon>Fungi</taxon>
        <taxon>Dikarya</taxon>
        <taxon>Ascomycota</taxon>
        <taxon>Pezizomycotina</taxon>
        <taxon>Sordariomycetes</taxon>
        <taxon>Xylariomycetidae</taxon>
        <taxon>Xylariales</taxon>
        <taxon>Microdochiaceae</taxon>
        <taxon>Microdochium</taxon>
    </lineage>
</organism>
<protein>
    <recommendedName>
        <fullName evidence="2">SprT-like domain-containing protein</fullName>
    </recommendedName>
</protein>
<dbReference type="AlphaFoldDB" id="A0A9P8Y0B1"/>
<gene>
    <name evidence="3" type="ORF">B0I36DRAFT_364648</name>
</gene>
<feature type="region of interest" description="Disordered" evidence="1">
    <location>
        <begin position="119"/>
        <end position="153"/>
    </location>
</feature>
<reference evidence="3" key="1">
    <citation type="journal article" date="2021" name="Nat. Commun.">
        <title>Genetic determinants of endophytism in the Arabidopsis root mycobiome.</title>
        <authorList>
            <person name="Mesny F."/>
            <person name="Miyauchi S."/>
            <person name="Thiergart T."/>
            <person name="Pickel B."/>
            <person name="Atanasova L."/>
            <person name="Karlsson M."/>
            <person name="Huettel B."/>
            <person name="Barry K.W."/>
            <person name="Haridas S."/>
            <person name="Chen C."/>
            <person name="Bauer D."/>
            <person name="Andreopoulos W."/>
            <person name="Pangilinan J."/>
            <person name="LaButti K."/>
            <person name="Riley R."/>
            <person name="Lipzen A."/>
            <person name="Clum A."/>
            <person name="Drula E."/>
            <person name="Henrissat B."/>
            <person name="Kohler A."/>
            <person name="Grigoriev I.V."/>
            <person name="Martin F.M."/>
            <person name="Hacquard S."/>
        </authorList>
    </citation>
    <scope>NUCLEOTIDE SEQUENCE</scope>
    <source>
        <strain evidence="3">MPI-CAGE-CH-0230</strain>
    </source>
</reference>